<dbReference type="Pfam" id="PF01547">
    <property type="entry name" value="SBP_bac_1"/>
    <property type="match status" value="1"/>
</dbReference>
<dbReference type="EMBL" id="JAGEPF010000028">
    <property type="protein sequence ID" value="MBO2463610.1"/>
    <property type="molecule type" value="Genomic_DNA"/>
</dbReference>
<dbReference type="PANTHER" id="PTHR43649">
    <property type="entry name" value="ARABINOSE-BINDING PROTEIN-RELATED"/>
    <property type="match status" value="1"/>
</dbReference>
<evidence type="ECO:0000313" key="1">
    <source>
        <dbReference type="EMBL" id="MBO2463610.1"/>
    </source>
</evidence>
<dbReference type="Proteomes" id="UP000680206">
    <property type="component" value="Unassembled WGS sequence"/>
</dbReference>
<reference evidence="1 2" key="1">
    <citation type="submission" date="2021-03" db="EMBL/GenBank/DDBJ databases">
        <title>Actinomadura violae sp. nov., isolated from lichen in Thailand.</title>
        <authorList>
            <person name="Kanchanasin P."/>
            <person name="Saeng-In P."/>
            <person name="Phongsopitanun W."/>
            <person name="Yuki M."/>
            <person name="Kudo T."/>
            <person name="Ohkuma M."/>
            <person name="Tanasupawat S."/>
        </authorList>
    </citation>
    <scope>NUCLEOTIDE SEQUENCE [LARGE SCALE GENOMIC DNA]</scope>
    <source>
        <strain evidence="1 2">LCR2-06</strain>
    </source>
</reference>
<name>A0ABS3S3L9_9ACTN</name>
<comment type="caution">
    <text evidence="1">The sequence shown here is derived from an EMBL/GenBank/DDBJ whole genome shotgun (WGS) entry which is preliminary data.</text>
</comment>
<organism evidence="1 2">
    <name type="scientific">Actinomadura violacea</name>
    <dbReference type="NCBI Taxonomy" id="2819934"/>
    <lineage>
        <taxon>Bacteria</taxon>
        <taxon>Bacillati</taxon>
        <taxon>Actinomycetota</taxon>
        <taxon>Actinomycetes</taxon>
        <taxon>Streptosporangiales</taxon>
        <taxon>Thermomonosporaceae</taxon>
        <taxon>Actinomadura</taxon>
    </lineage>
</organism>
<dbReference type="SUPFAM" id="SSF53850">
    <property type="entry name" value="Periplasmic binding protein-like II"/>
    <property type="match status" value="1"/>
</dbReference>
<gene>
    <name evidence="1" type="ORF">J4709_39180</name>
</gene>
<accession>A0ABS3S3L9</accession>
<sequence>MPKHPPDRRTVLRYGLAALGAPLLAGCAQSTEIRVAGVDVTNLDAFTSANIDWRSEQGATLVLGAEQHPWITAMSPYLPQFEKLTGIKVSLQVSGEDQYVAKMPVVLAGHNSTPDVYMVWSYGQAVQSGWLEPLDSYLANANDPAWYDEQDVFASAKDYVRWRGGTTYGLAITAEAQVTFYRDDVIPDPAALGTFEGFQEAAVRAQESGKVSAGVALRGKPTGDAVAWPAAGYVFSHGGYLIDPGGRLAFDSPEAVAGVARYADIVKAACPKGVSTWSWLEITTAMQQAQVAMLQDSSNAALDIGDHDKSRVADHVRAAPFPAHNGVSKPNLYHWIIGINKRSRQKKAAWLFLLWATSRQGCTQIAARGGTPPRVSAWQNTHFQEIFGRQPAEAALKALRSADSKPVTLAWMHPKWPEIGDAFARAVNSVFTSGTSPHSALAEARSRLKGVL</sequence>
<protein>
    <submittedName>
        <fullName evidence="1">Extracellular solute-binding protein</fullName>
    </submittedName>
</protein>
<dbReference type="InterPro" id="IPR050490">
    <property type="entry name" value="Bact_solute-bd_prot1"/>
</dbReference>
<keyword evidence="2" id="KW-1185">Reference proteome</keyword>
<dbReference type="RefSeq" id="WP_208249189.1">
    <property type="nucleotide sequence ID" value="NZ_JAGEPF010000028.1"/>
</dbReference>
<dbReference type="InterPro" id="IPR006311">
    <property type="entry name" value="TAT_signal"/>
</dbReference>
<dbReference type="InterPro" id="IPR006059">
    <property type="entry name" value="SBP"/>
</dbReference>
<proteinExistence type="predicted"/>
<dbReference type="Gene3D" id="3.40.190.10">
    <property type="entry name" value="Periplasmic binding protein-like II"/>
    <property type="match status" value="2"/>
</dbReference>
<evidence type="ECO:0000313" key="2">
    <source>
        <dbReference type="Proteomes" id="UP000680206"/>
    </source>
</evidence>
<dbReference type="PROSITE" id="PS51318">
    <property type="entry name" value="TAT"/>
    <property type="match status" value="1"/>
</dbReference>
<dbReference type="PROSITE" id="PS51257">
    <property type="entry name" value="PROKAR_LIPOPROTEIN"/>
    <property type="match status" value="1"/>
</dbReference>
<dbReference type="PANTHER" id="PTHR43649:SF12">
    <property type="entry name" value="DIACETYLCHITOBIOSE BINDING PROTEIN DASA"/>
    <property type="match status" value="1"/>
</dbReference>